<dbReference type="PROSITE" id="PS51375">
    <property type="entry name" value="PPR"/>
    <property type="match status" value="7"/>
</dbReference>
<dbReference type="Gene3D" id="1.25.40.10">
    <property type="entry name" value="Tetratricopeptide repeat domain"/>
    <property type="match status" value="6"/>
</dbReference>
<feature type="repeat" description="PPR" evidence="2">
    <location>
        <begin position="369"/>
        <end position="403"/>
    </location>
</feature>
<feature type="repeat" description="PPR" evidence="2">
    <location>
        <begin position="268"/>
        <end position="302"/>
    </location>
</feature>
<dbReference type="SUPFAM" id="SSF48452">
    <property type="entry name" value="TPR-like"/>
    <property type="match status" value="1"/>
</dbReference>
<evidence type="ECO:0000313" key="4">
    <source>
        <dbReference type="Proteomes" id="UP000541444"/>
    </source>
</evidence>
<dbReference type="Pfam" id="PF01535">
    <property type="entry name" value="PPR"/>
    <property type="match status" value="9"/>
</dbReference>
<protein>
    <recommendedName>
        <fullName evidence="5">Chlororespiratory reduction 4</fullName>
    </recommendedName>
</protein>
<reference evidence="3 4" key="1">
    <citation type="journal article" date="2020" name="IScience">
        <title>Genome Sequencing of the Endangered Kingdonia uniflora (Circaeasteraceae, Ranunculales) Reveals Potential Mechanisms of Evolutionary Specialization.</title>
        <authorList>
            <person name="Sun Y."/>
            <person name="Deng T."/>
            <person name="Zhang A."/>
            <person name="Moore M.J."/>
            <person name="Landis J.B."/>
            <person name="Lin N."/>
            <person name="Zhang H."/>
            <person name="Zhang X."/>
            <person name="Huang J."/>
            <person name="Zhang X."/>
            <person name="Sun H."/>
            <person name="Wang H."/>
        </authorList>
    </citation>
    <scope>NUCLEOTIDE SEQUENCE [LARGE SCALE GENOMIC DNA]</scope>
    <source>
        <strain evidence="3">TB1705</strain>
        <tissue evidence="3">Leaf</tissue>
    </source>
</reference>
<organism evidence="3 4">
    <name type="scientific">Kingdonia uniflora</name>
    <dbReference type="NCBI Taxonomy" id="39325"/>
    <lineage>
        <taxon>Eukaryota</taxon>
        <taxon>Viridiplantae</taxon>
        <taxon>Streptophyta</taxon>
        <taxon>Embryophyta</taxon>
        <taxon>Tracheophyta</taxon>
        <taxon>Spermatophyta</taxon>
        <taxon>Magnoliopsida</taxon>
        <taxon>Ranunculales</taxon>
        <taxon>Circaeasteraceae</taxon>
        <taxon>Kingdonia</taxon>
    </lineage>
</organism>
<dbReference type="Pfam" id="PF13041">
    <property type="entry name" value="PPR_2"/>
    <property type="match status" value="2"/>
</dbReference>
<gene>
    <name evidence="3" type="ORF">GIB67_024677</name>
</gene>
<dbReference type="InterPro" id="IPR002885">
    <property type="entry name" value="PPR_rpt"/>
</dbReference>
<dbReference type="Proteomes" id="UP000541444">
    <property type="component" value="Unassembled WGS sequence"/>
</dbReference>
<dbReference type="Pfam" id="PF20431">
    <property type="entry name" value="E_motif"/>
    <property type="match status" value="1"/>
</dbReference>
<dbReference type="InterPro" id="IPR046960">
    <property type="entry name" value="PPR_At4g14850-like_plant"/>
</dbReference>
<feature type="repeat" description="PPR" evidence="2">
    <location>
        <begin position="20"/>
        <end position="54"/>
    </location>
</feature>
<dbReference type="OrthoDB" id="958364at2759"/>
<proteinExistence type="predicted"/>
<evidence type="ECO:0008006" key="5">
    <source>
        <dbReference type="Google" id="ProtNLM"/>
    </source>
</evidence>
<feature type="repeat" description="PPR" evidence="2">
    <location>
        <begin position="144"/>
        <end position="178"/>
    </location>
</feature>
<dbReference type="PANTHER" id="PTHR47926">
    <property type="entry name" value="PENTATRICOPEPTIDE REPEAT-CONTAINING PROTEIN"/>
    <property type="match status" value="1"/>
</dbReference>
<keyword evidence="1" id="KW-0677">Repeat</keyword>
<evidence type="ECO:0000313" key="3">
    <source>
        <dbReference type="EMBL" id="KAF6144450.1"/>
    </source>
</evidence>
<sequence length="591" mass="66638">MRNGFVEDARKLFDEMPSRNTVTYNSMISGYFSNDRYSEAVAMFDQLSHRDLFSYNTMITGLMKYGDVEGARVVFDKMPFRDVVSWNSMIAGYVRNSFMNEGLVLFNEMPVRNLVSWNLVMSGLVHMGNIDLVEQLFSDMERRDVASWTIMISGLLNAGRIGEARGLFEEMPVRDDRAWNTMLSGYITNERISDAVRHFGEMPCKSLQSWNWILLGLVRSGNTREAHAFFEKNPFNDIVSWTNMVIGYFELGEVTVAIKLFNLMPSRDETAWNATIFGLGEHDHGEEGLKLFMQMAEWGPIPDEATYTSVLTICSVLPSLDFGKQAHGRIIKMGYDYFTAVSNAIITMYARCGSMYCAQLGFTYMPAHDVVSWNSIICGFANHGAGVEASELFHKMRSAGVKPDQITFIGVLSACSHSGLLEQGRYYFSLMRFKYFIHPTSEHYTCMVDLLGKSGFLDEAVEFISQMRVDGVKMSASLWGALLGACRIHRNVELGEIAAEKVLKMEPCNIGAYLILAEMFLTSGRVEDAERIFVRMKESGAKKQPGCSWVEVNNSVHVFLAGDGLDPKLNRVCFALELMNAEMEFGLLDQH</sequence>
<evidence type="ECO:0000256" key="2">
    <source>
        <dbReference type="PROSITE-ProRule" id="PRU00708"/>
    </source>
</evidence>
<dbReference type="InterPro" id="IPR011990">
    <property type="entry name" value="TPR-like_helical_dom_sf"/>
</dbReference>
<dbReference type="GO" id="GO:0003723">
    <property type="term" value="F:RNA binding"/>
    <property type="evidence" value="ECO:0007669"/>
    <property type="project" value="InterPro"/>
</dbReference>
<dbReference type="InterPro" id="IPR046848">
    <property type="entry name" value="E_motif"/>
</dbReference>
<name>A0A7J7LPH9_9MAGN</name>
<dbReference type="PANTHER" id="PTHR47926:SF347">
    <property type="entry name" value="PENTATRICOPEPTIDE REPEAT-CONTAINING PROTEIN"/>
    <property type="match status" value="1"/>
</dbReference>
<dbReference type="GO" id="GO:0009451">
    <property type="term" value="P:RNA modification"/>
    <property type="evidence" value="ECO:0007669"/>
    <property type="project" value="InterPro"/>
</dbReference>
<feature type="repeat" description="PPR" evidence="2">
    <location>
        <begin position="509"/>
        <end position="543"/>
    </location>
</feature>
<dbReference type="FunFam" id="1.25.40.10:FF:000090">
    <property type="entry name" value="Pentatricopeptide repeat-containing protein, chloroplastic"/>
    <property type="match status" value="1"/>
</dbReference>
<comment type="caution">
    <text evidence="3">The sequence shown here is derived from an EMBL/GenBank/DDBJ whole genome shotgun (WGS) entry which is preliminary data.</text>
</comment>
<feature type="repeat" description="PPR" evidence="2">
    <location>
        <begin position="440"/>
        <end position="474"/>
    </location>
</feature>
<dbReference type="EMBL" id="JACGCM010002131">
    <property type="protein sequence ID" value="KAF6144450.1"/>
    <property type="molecule type" value="Genomic_DNA"/>
</dbReference>
<dbReference type="AlphaFoldDB" id="A0A7J7LPH9"/>
<feature type="repeat" description="PPR" evidence="2">
    <location>
        <begin position="82"/>
        <end position="116"/>
    </location>
</feature>
<evidence type="ECO:0000256" key="1">
    <source>
        <dbReference type="ARBA" id="ARBA00022737"/>
    </source>
</evidence>
<dbReference type="NCBIfam" id="TIGR00756">
    <property type="entry name" value="PPR"/>
    <property type="match status" value="7"/>
</dbReference>
<accession>A0A7J7LPH9</accession>
<keyword evidence="4" id="KW-1185">Reference proteome</keyword>